<feature type="transmembrane region" description="Helical" evidence="2">
    <location>
        <begin position="243"/>
        <end position="269"/>
    </location>
</feature>
<sequence>MMLSKRTYCSVFIFLINISGQLCNVQIGPDPWDYVSPITFDTNNNAEIPPDLRTAPPKKVQTNNLATGEWFYKRILAFVLKGGQIKKNEDGSVEVSLQMRYNTEHWKVLNEYVLPSKSLSEDMYRRSMGYIEEAIYKPTITEKIVMAWHEHIQYYFTEYKEAEKQEMEKFMQAINTCKWYIWTSECEVPPPDPLIFIKHMNPLKIGVRMFTILISEPMLCISETTKVMIHGVTDGLFYPFDKIAYGVLMIFLNITLVYLLVMVLFNFVLNIPFDLSFGLVNIALKQRDRSIPIVKHQENPQVQAVASGDRISGENLNKLLDICSRTHLTQKKPNETLAITCEPKIKRSSSTGRLPSLATYDGNQNKL</sequence>
<feature type="chain" id="PRO_5035326179" evidence="3">
    <location>
        <begin position="24"/>
        <end position="367"/>
    </location>
</feature>
<dbReference type="Proteomes" id="UP000789524">
    <property type="component" value="Unassembled WGS sequence"/>
</dbReference>
<evidence type="ECO:0000256" key="1">
    <source>
        <dbReference type="SAM" id="MobiDB-lite"/>
    </source>
</evidence>
<name>A0A8J2VQ13_9NEOP</name>
<keyword evidence="2" id="KW-0472">Membrane</keyword>
<reference evidence="4" key="1">
    <citation type="submission" date="2021-09" db="EMBL/GenBank/DDBJ databases">
        <authorList>
            <person name="Martin H S."/>
        </authorList>
    </citation>
    <scope>NUCLEOTIDE SEQUENCE</scope>
</reference>
<keyword evidence="3" id="KW-0732">Signal</keyword>
<dbReference type="OrthoDB" id="7408094at2759"/>
<evidence type="ECO:0000313" key="4">
    <source>
        <dbReference type="EMBL" id="CAG9560519.1"/>
    </source>
</evidence>
<dbReference type="AlphaFoldDB" id="A0A8J2VQ13"/>
<dbReference type="EMBL" id="CAKASE010000045">
    <property type="protein sequence ID" value="CAG9560519.1"/>
    <property type="molecule type" value="Genomic_DNA"/>
</dbReference>
<gene>
    <name evidence="4" type="ORF">DCHRY22_LOCUS2173</name>
</gene>
<keyword evidence="2" id="KW-0812">Transmembrane</keyword>
<organism evidence="4 5">
    <name type="scientific">Danaus chrysippus</name>
    <name type="common">African queen</name>
    <dbReference type="NCBI Taxonomy" id="151541"/>
    <lineage>
        <taxon>Eukaryota</taxon>
        <taxon>Metazoa</taxon>
        <taxon>Ecdysozoa</taxon>
        <taxon>Arthropoda</taxon>
        <taxon>Hexapoda</taxon>
        <taxon>Insecta</taxon>
        <taxon>Pterygota</taxon>
        <taxon>Neoptera</taxon>
        <taxon>Endopterygota</taxon>
        <taxon>Lepidoptera</taxon>
        <taxon>Glossata</taxon>
        <taxon>Ditrysia</taxon>
        <taxon>Papilionoidea</taxon>
        <taxon>Nymphalidae</taxon>
        <taxon>Danainae</taxon>
        <taxon>Danaini</taxon>
        <taxon>Danaina</taxon>
        <taxon>Danaus</taxon>
        <taxon>Anosia</taxon>
    </lineage>
</organism>
<comment type="caution">
    <text evidence="4">The sequence shown here is derived from an EMBL/GenBank/DDBJ whole genome shotgun (WGS) entry which is preliminary data.</text>
</comment>
<protein>
    <submittedName>
        <fullName evidence="4">(African queen) hypothetical protein</fullName>
    </submittedName>
</protein>
<proteinExistence type="predicted"/>
<keyword evidence="2" id="KW-1133">Transmembrane helix</keyword>
<evidence type="ECO:0000256" key="3">
    <source>
        <dbReference type="SAM" id="SignalP"/>
    </source>
</evidence>
<evidence type="ECO:0000256" key="2">
    <source>
        <dbReference type="SAM" id="Phobius"/>
    </source>
</evidence>
<accession>A0A8J2VQ13</accession>
<feature type="region of interest" description="Disordered" evidence="1">
    <location>
        <begin position="347"/>
        <end position="367"/>
    </location>
</feature>
<keyword evidence="5" id="KW-1185">Reference proteome</keyword>
<feature type="signal peptide" evidence="3">
    <location>
        <begin position="1"/>
        <end position="23"/>
    </location>
</feature>
<evidence type="ECO:0000313" key="5">
    <source>
        <dbReference type="Proteomes" id="UP000789524"/>
    </source>
</evidence>